<dbReference type="Gene3D" id="1.10.150.870">
    <property type="match status" value="1"/>
</dbReference>
<gene>
    <name evidence="11" type="ORF">CONE_0413</name>
</gene>
<keyword evidence="8" id="KW-0239">DNA-directed DNA polymerase</keyword>
<dbReference type="NCBIfam" id="NF004226">
    <property type="entry name" value="PRK05673.1"/>
    <property type="match status" value="1"/>
</dbReference>
<evidence type="ECO:0000256" key="2">
    <source>
        <dbReference type="ARBA" id="ARBA00012417"/>
    </source>
</evidence>
<dbReference type="eggNOG" id="COG0587">
    <property type="taxonomic scope" value="Bacteria"/>
</dbReference>
<dbReference type="PANTHER" id="PTHR32294:SF0">
    <property type="entry name" value="DNA POLYMERASE III SUBUNIT ALPHA"/>
    <property type="match status" value="1"/>
</dbReference>
<dbReference type="InterPro" id="IPR004805">
    <property type="entry name" value="DnaE2/DnaE/PolC"/>
</dbReference>
<name>M1LVV2_9PROT</name>
<keyword evidence="7" id="KW-0235">DNA replication</keyword>
<evidence type="ECO:0000259" key="10">
    <source>
        <dbReference type="SMART" id="SM00481"/>
    </source>
</evidence>
<proteinExistence type="predicted"/>
<dbReference type="Pfam" id="PF07733">
    <property type="entry name" value="DNA_pol3_alpha"/>
    <property type="match status" value="1"/>
</dbReference>
<dbReference type="AlphaFoldDB" id="M1LVV2"/>
<dbReference type="CDD" id="cd07433">
    <property type="entry name" value="PHP_PolIIIA_DnaE1"/>
    <property type="match status" value="1"/>
</dbReference>
<dbReference type="EMBL" id="CP003805">
    <property type="protein sequence ID" value="AGF48206.1"/>
    <property type="molecule type" value="Genomic_DNA"/>
</dbReference>
<organism evidence="11 12">
    <name type="scientific">Candidatus Kinetoplastidibacterium stringomonadis TCC290E</name>
    <dbReference type="NCBI Taxonomy" id="1208920"/>
    <lineage>
        <taxon>Bacteria</taxon>
        <taxon>Pseudomonadati</taxon>
        <taxon>Pseudomonadota</taxon>
        <taxon>Betaproteobacteria</taxon>
        <taxon>Candidatus Kinetoplastidibacterium</taxon>
    </lineage>
</organism>
<keyword evidence="6 11" id="KW-0548">Nucleotidyltransferase</keyword>
<evidence type="ECO:0000256" key="1">
    <source>
        <dbReference type="ARBA" id="ARBA00004496"/>
    </source>
</evidence>
<reference evidence="11 12" key="1">
    <citation type="journal article" date="2013" name="Genome Biol. Evol.">
        <title>Genome evolution and phylogenomic analysis of candidatus kinetoplastibacterium, the betaproteobacterial endosymbionts of strigomonas and angomonas.</title>
        <authorList>
            <person name="Alves J.M."/>
            <person name="Serrano M.G."/>
            <person name="Maia da Silva F."/>
            <person name="Voegtly L.J."/>
            <person name="Matveyev A.V."/>
            <person name="Teixeira M.M."/>
            <person name="Camargo E.P."/>
            <person name="Buck G.A."/>
        </authorList>
    </citation>
    <scope>NUCLEOTIDE SEQUENCE [LARGE SCALE GENOMIC DNA]</scope>
    <source>
        <strain evidence="11 12">TCC290E</strain>
    </source>
</reference>
<dbReference type="RefSeq" id="WP_015396893.1">
    <property type="nucleotide sequence ID" value="NC_020299.1"/>
</dbReference>
<dbReference type="NCBIfam" id="TIGR00594">
    <property type="entry name" value="polc"/>
    <property type="match status" value="1"/>
</dbReference>
<dbReference type="GO" id="GO:0006260">
    <property type="term" value="P:DNA replication"/>
    <property type="evidence" value="ECO:0007669"/>
    <property type="project" value="UniProtKB-KW"/>
</dbReference>
<dbReference type="Pfam" id="PF01336">
    <property type="entry name" value="tRNA_anti-codon"/>
    <property type="match status" value="1"/>
</dbReference>
<dbReference type="STRING" id="1208920.CONE_0413"/>
<comment type="catalytic activity">
    <reaction evidence="9">
        <text>DNA(n) + a 2'-deoxyribonucleoside 5'-triphosphate = DNA(n+1) + diphosphate</text>
        <dbReference type="Rhea" id="RHEA:22508"/>
        <dbReference type="Rhea" id="RHEA-COMP:17339"/>
        <dbReference type="Rhea" id="RHEA-COMP:17340"/>
        <dbReference type="ChEBI" id="CHEBI:33019"/>
        <dbReference type="ChEBI" id="CHEBI:61560"/>
        <dbReference type="ChEBI" id="CHEBI:173112"/>
        <dbReference type="EC" id="2.7.7.7"/>
    </reaction>
</comment>
<dbReference type="InterPro" id="IPR003141">
    <property type="entry name" value="Pol/His_phosphatase_N"/>
</dbReference>
<dbReference type="PATRIC" id="fig|1208920.3.peg.184"/>
<dbReference type="PANTHER" id="PTHR32294">
    <property type="entry name" value="DNA POLYMERASE III SUBUNIT ALPHA"/>
    <property type="match status" value="1"/>
</dbReference>
<protein>
    <recommendedName>
        <fullName evidence="3">DNA polymerase III subunit alpha</fullName>
        <ecNumber evidence="2">2.7.7.7</ecNumber>
    </recommendedName>
</protein>
<evidence type="ECO:0000256" key="5">
    <source>
        <dbReference type="ARBA" id="ARBA00022679"/>
    </source>
</evidence>
<feature type="domain" description="Polymerase/histidinol phosphatase N-terminal" evidence="10">
    <location>
        <begin position="9"/>
        <end position="76"/>
    </location>
</feature>
<sequence>MSYDFKSFVHLRVHSEFSIVDGIVRIEQLINLVKDSNQPAVALTDLSNVFGIIKFYKAARASGIKPIIGCDVWLTNDKNRDRPFRILLLVCNHEGYLNLCSLLTKSFLCNQYNGRAELRKEWLSGQNGLIVLSGGLLGDIAYALEINNHDLALDLANQWKLMFPNSFYIELQRAGFPGEDNYNHMALVIASKLNLPVVATHPIQFLRPNEFQSHEVRVCIAEGSHLSDAKRVSSFRKEQYFFHSEKMFDLFSDIPSAIFNTIEIAKRCSLTMRLGIPNLPRFEIDPKYSLSDYLISMAEIGLKKRLDFLGTDKINEVNKKIYYDRLYEECITINQMGFAGYFLIVQDFINWGKNNGVPVGPGRGSGAGSLVAYSLGITDINPMDYDLLFERFLNPERVSMPDFDIDFCQDNRDRVIEYVKSKYGYDAVSQIATFGTFGAKAVIRDVGRVLGMPYSLCDGLSKLIPFSVSEQWTLSRVLDSDAIFRDRYEKEEEVRTLIDIARPLEGLSRNVGMHAGGVLIAPGKLTDFCPLYCQPGQENSVVSQFDKDDVESSGLVKFDFLGLRNLTVLDWSVKYVRQCNKGMDNFSIISLPLDDHKTYDLLSKGNTVAVFQLESKGMRELLKRLKPSNFEDIIAILALYRPGPLESGMVNDFVSRKHGLSSINYFHEDLENVLKSTYGVIVYQEQVMLISQIIGGYSLGSADLLRRAMGKKDPEEMAKHRIIFEKGAVNNGYSSDLAVKLFDLMEKFAGYGFNKSHSAAYALIAYQTAWLKTNHPAEFFAATMSSDMDDTDKMQTIFNDAKKNHIKIFPPDINLSEFRFKPVDEDQKIAIRYGLGAIKGTGKSAIDEIVKSRNYKGPFIDIFDFCYRMFKILNRRAIESLIKSGAFDSTDSNRAKVLASLNMALEIADHRNTNINQSSLFGDDYEQEMPKFRLNTCNVPEWDLLKKLTEEKNAIGYHFSGHLFEYWRDEIRQIIPNTLSKIRPNKQSQWICGIILSIKNITTRRGKMFIALIDDETAQAEIVIYPDFYDKYKNDLREDNLIAAKVVVSDDSYSNNLRAIVEQIYSINDIRTYMSKAVKISIDSDINLEILRDLLKEYCLIKDQDKYCVPIYVLYTNLESKFSCTIKLGDIWKVVVNNEFLLKLTSFLDDKGSVEILY</sequence>
<dbReference type="CDD" id="cd04485">
    <property type="entry name" value="DnaE_OBF"/>
    <property type="match status" value="1"/>
</dbReference>
<dbReference type="GO" id="GO:0005737">
    <property type="term" value="C:cytoplasm"/>
    <property type="evidence" value="ECO:0007669"/>
    <property type="project" value="UniProtKB-SubCell"/>
</dbReference>
<evidence type="ECO:0000313" key="11">
    <source>
        <dbReference type="EMBL" id="AGF48206.1"/>
    </source>
</evidence>
<dbReference type="InterPro" id="IPR004013">
    <property type="entry name" value="PHP_dom"/>
</dbReference>
<dbReference type="InterPro" id="IPR016195">
    <property type="entry name" value="Pol/histidinol_Pase-like"/>
</dbReference>
<dbReference type="InterPro" id="IPR011708">
    <property type="entry name" value="DNA_pol3_alpha_NTPase_dom"/>
</dbReference>
<dbReference type="Gene3D" id="3.20.20.140">
    <property type="entry name" value="Metal-dependent hydrolases"/>
    <property type="match status" value="1"/>
</dbReference>
<dbReference type="GO" id="GO:0003887">
    <property type="term" value="F:DNA-directed DNA polymerase activity"/>
    <property type="evidence" value="ECO:0007669"/>
    <property type="project" value="UniProtKB-KW"/>
</dbReference>
<evidence type="ECO:0000256" key="3">
    <source>
        <dbReference type="ARBA" id="ARBA00019114"/>
    </source>
</evidence>
<accession>M1LVV2</accession>
<dbReference type="InterPro" id="IPR029460">
    <property type="entry name" value="DNAPol_HHH"/>
</dbReference>
<keyword evidence="4" id="KW-0963">Cytoplasm</keyword>
<dbReference type="GO" id="GO:0003676">
    <property type="term" value="F:nucleic acid binding"/>
    <property type="evidence" value="ECO:0007669"/>
    <property type="project" value="InterPro"/>
</dbReference>
<evidence type="ECO:0000256" key="8">
    <source>
        <dbReference type="ARBA" id="ARBA00022932"/>
    </source>
</evidence>
<dbReference type="GO" id="GO:0008408">
    <property type="term" value="F:3'-5' exonuclease activity"/>
    <property type="evidence" value="ECO:0007669"/>
    <property type="project" value="InterPro"/>
</dbReference>
<evidence type="ECO:0000256" key="6">
    <source>
        <dbReference type="ARBA" id="ARBA00022695"/>
    </source>
</evidence>
<dbReference type="Pfam" id="PF02811">
    <property type="entry name" value="PHP"/>
    <property type="match status" value="1"/>
</dbReference>
<evidence type="ECO:0000256" key="4">
    <source>
        <dbReference type="ARBA" id="ARBA00022490"/>
    </source>
</evidence>
<dbReference type="SMART" id="SM00481">
    <property type="entry name" value="POLIIIAc"/>
    <property type="match status" value="1"/>
</dbReference>
<dbReference type="EC" id="2.7.7.7" evidence="2"/>
<dbReference type="OrthoDB" id="9803237at2"/>
<dbReference type="InterPro" id="IPR004365">
    <property type="entry name" value="NA-bd_OB_tRNA"/>
</dbReference>
<dbReference type="InterPro" id="IPR049821">
    <property type="entry name" value="PolIIIA_DnaE1_PHP"/>
</dbReference>
<evidence type="ECO:0000256" key="7">
    <source>
        <dbReference type="ARBA" id="ARBA00022705"/>
    </source>
</evidence>
<dbReference type="Pfam" id="PF17657">
    <property type="entry name" value="DNA_pol3_finger"/>
    <property type="match status" value="1"/>
</dbReference>
<keyword evidence="12" id="KW-1185">Reference proteome</keyword>
<dbReference type="Gene3D" id="1.10.10.1600">
    <property type="entry name" value="Bacterial DNA polymerase III alpha subunit, thumb domain"/>
    <property type="match status" value="1"/>
</dbReference>
<comment type="subcellular location">
    <subcellularLocation>
        <location evidence="1">Cytoplasm</location>
    </subcellularLocation>
</comment>
<dbReference type="Proteomes" id="UP000011541">
    <property type="component" value="Chromosome"/>
</dbReference>
<evidence type="ECO:0000256" key="9">
    <source>
        <dbReference type="ARBA" id="ARBA00049244"/>
    </source>
</evidence>
<dbReference type="InterPro" id="IPR040982">
    <property type="entry name" value="DNA_pol3_finger"/>
</dbReference>
<dbReference type="HOGENOM" id="CLU_001600_0_0_4"/>
<evidence type="ECO:0000313" key="12">
    <source>
        <dbReference type="Proteomes" id="UP000011541"/>
    </source>
</evidence>
<dbReference type="Pfam" id="PF14579">
    <property type="entry name" value="HHH_6"/>
    <property type="match status" value="1"/>
</dbReference>
<dbReference type="SUPFAM" id="SSF89550">
    <property type="entry name" value="PHP domain-like"/>
    <property type="match status" value="1"/>
</dbReference>
<dbReference type="InterPro" id="IPR041931">
    <property type="entry name" value="DNA_pol3_alpha_thumb_dom"/>
</dbReference>
<dbReference type="KEGG" id="kon:CONE_0413"/>
<keyword evidence="5 11" id="KW-0808">Transferase</keyword>